<keyword evidence="8" id="KW-0915">Sodium</keyword>
<evidence type="ECO:0000256" key="3">
    <source>
        <dbReference type="ARBA" id="ARBA00022692"/>
    </source>
</evidence>
<feature type="transmembrane region" description="Helical" evidence="8">
    <location>
        <begin position="60"/>
        <end position="80"/>
    </location>
</feature>
<keyword evidence="4 8" id="KW-1133">Transmembrane helix</keyword>
<evidence type="ECO:0000256" key="2">
    <source>
        <dbReference type="ARBA" id="ARBA00022475"/>
    </source>
</evidence>
<evidence type="ECO:0000256" key="6">
    <source>
        <dbReference type="ARBA" id="ARBA00035120"/>
    </source>
</evidence>
<dbReference type="HAMAP" id="MF_00454">
    <property type="entry name" value="FluC"/>
    <property type="match status" value="1"/>
</dbReference>
<comment type="activity regulation">
    <text evidence="8">Na(+) is not transported, but it plays an essential structural role and its presence is essential for fluoride channel function.</text>
</comment>
<evidence type="ECO:0000313" key="9">
    <source>
        <dbReference type="EMBL" id="SDF00536.1"/>
    </source>
</evidence>
<gene>
    <name evidence="8" type="primary">fluC</name>
    <name evidence="8" type="synonym">crcB</name>
    <name evidence="9" type="ORF">SAMN04488067_101406</name>
</gene>
<feature type="binding site" evidence="8">
    <location>
        <position position="72"/>
    </location>
    <ligand>
        <name>Na(+)</name>
        <dbReference type="ChEBI" id="CHEBI:29101"/>
        <note>structural</note>
    </ligand>
</feature>
<protein>
    <recommendedName>
        <fullName evidence="8">Fluoride-specific ion channel FluC</fullName>
    </recommendedName>
</protein>
<dbReference type="Proteomes" id="UP000324020">
    <property type="component" value="Unassembled WGS sequence"/>
</dbReference>
<dbReference type="RefSeq" id="WP_149797394.1">
    <property type="nucleotide sequence ID" value="NZ_FNBO01000001.1"/>
</dbReference>
<evidence type="ECO:0000256" key="1">
    <source>
        <dbReference type="ARBA" id="ARBA00004651"/>
    </source>
</evidence>
<dbReference type="GO" id="GO:0062054">
    <property type="term" value="F:fluoride channel activity"/>
    <property type="evidence" value="ECO:0007669"/>
    <property type="project" value="UniProtKB-UniRule"/>
</dbReference>
<feature type="binding site" evidence="8">
    <location>
        <position position="69"/>
    </location>
    <ligand>
        <name>Na(+)</name>
        <dbReference type="ChEBI" id="CHEBI:29101"/>
        <note>structural</note>
    </ligand>
</feature>
<feature type="transmembrane region" description="Helical" evidence="8">
    <location>
        <begin position="92"/>
        <end position="119"/>
    </location>
</feature>
<keyword evidence="3 8" id="KW-0812">Transmembrane</keyword>
<organism evidence="9 10">
    <name type="scientific">Halorubrum xinjiangense</name>
    <dbReference type="NCBI Taxonomy" id="261291"/>
    <lineage>
        <taxon>Archaea</taxon>
        <taxon>Methanobacteriati</taxon>
        <taxon>Methanobacteriota</taxon>
        <taxon>Stenosarchaea group</taxon>
        <taxon>Halobacteria</taxon>
        <taxon>Halobacteriales</taxon>
        <taxon>Haloferacaceae</taxon>
        <taxon>Halorubrum</taxon>
    </lineage>
</organism>
<evidence type="ECO:0000313" key="10">
    <source>
        <dbReference type="Proteomes" id="UP000324020"/>
    </source>
</evidence>
<dbReference type="EMBL" id="FNBO01000001">
    <property type="protein sequence ID" value="SDF00536.1"/>
    <property type="molecule type" value="Genomic_DNA"/>
</dbReference>
<comment type="function">
    <text evidence="8">Fluoride-specific ion channel. Important for reducing fluoride concentration in the cell, thus reducing its toxicity.</text>
</comment>
<evidence type="ECO:0000256" key="4">
    <source>
        <dbReference type="ARBA" id="ARBA00022989"/>
    </source>
</evidence>
<comment type="similarity">
    <text evidence="6 8">Belongs to the fluoride channel Fluc/FEX (TC 1.A.43) family.</text>
</comment>
<evidence type="ECO:0000256" key="7">
    <source>
        <dbReference type="ARBA" id="ARBA00035585"/>
    </source>
</evidence>
<keyword evidence="8" id="KW-0479">Metal-binding</keyword>
<keyword evidence="5 8" id="KW-0472">Membrane</keyword>
<dbReference type="GO" id="GO:0046872">
    <property type="term" value="F:metal ion binding"/>
    <property type="evidence" value="ECO:0007669"/>
    <property type="project" value="UniProtKB-KW"/>
</dbReference>
<dbReference type="OrthoDB" id="304656at2157"/>
<dbReference type="AlphaFoldDB" id="A0A1G7HJM5"/>
<evidence type="ECO:0000256" key="5">
    <source>
        <dbReference type="ARBA" id="ARBA00023136"/>
    </source>
</evidence>
<evidence type="ECO:0000256" key="8">
    <source>
        <dbReference type="HAMAP-Rule" id="MF_00454"/>
    </source>
</evidence>
<accession>A0A1G7HJM5</accession>
<proteinExistence type="inferred from homology"/>
<reference evidence="9 10" key="1">
    <citation type="submission" date="2016-10" db="EMBL/GenBank/DDBJ databases">
        <authorList>
            <person name="Varghese N."/>
            <person name="Submissions S."/>
        </authorList>
    </citation>
    <scope>NUCLEOTIDE SEQUENCE [LARGE SCALE GENOMIC DNA]</scope>
    <source>
        <strain evidence="9 10">CGMCC 1.3527</strain>
    </source>
</reference>
<sequence>MTAAPLLATALVGVGGALGAVSRHAVGLRVEGRRSVLLVNALGSFALGAVSAAPIGSTAALLLGVGFCGAFTTFSSFAVGTVRAASETGARAAATIAASNLAAALAAFLLGSFLVAAVVG</sequence>
<dbReference type="GO" id="GO:0140114">
    <property type="term" value="P:cellular detoxification of fluoride"/>
    <property type="evidence" value="ECO:0007669"/>
    <property type="project" value="UniProtKB-UniRule"/>
</dbReference>
<keyword evidence="8" id="KW-0406">Ion transport</keyword>
<dbReference type="GO" id="GO:0005886">
    <property type="term" value="C:plasma membrane"/>
    <property type="evidence" value="ECO:0007669"/>
    <property type="project" value="UniProtKB-SubCell"/>
</dbReference>
<keyword evidence="8" id="KW-0813">Transport</keyword>
<dbReference type="Pfam" id="PF02537">
    <property type="entry name" value="CRCB"/>
    <property type="match status" value="1"/>
</dbReference>
<feature type="transmembrane region" description="Helical" evidence="8">
    <location>
        <begin position="35"/>
        <end position="53"/>
    </location>
</feature>
<comment type="subcellular location">
    <subcellularLocation>
        <location evidence="1 8">Cell membrane</location>
        <topology evidence="1 8">Multi-pass membrane protein</topology>
    </subcellularLocation>
</comment>
<dbReference type="InterPro" id="IPR003691">
    <property type="entry name" value="FluC"/>
</dbReference>
<name>A0A1G7HJM5_9EURY</name>
<comment type="catalytic activity">
    <reaction evidence="7">
        <text>fluoride(in) = fluoride(out)</text>
        <dbReference type="Rhea" id="RHEA:76159"/>
        <dbReference type="ChEBI" id="CHEBI:17051"/>
    </reaction>
    <physiologicalReaction direction="left-to-right" evidence="7">
        <dbReference type="Rhea" id="RHEA:76160"/>
    </physiologicalReaction>
</comment>
<keyword evidence="10" id="KW-1185">Reference proteome</keyword>
<keyword evidence="8" id="KW-0407">Ion channel</keyword>
<keyword evidence="2 8" id="KW-1003">Cell membrane</keyword>